<dbReference type="Pfam" id="PF00078">
    <property type="entry name" value="RVT_1"/>
    <property type="match status" value="1"/>
</dbReference>
<gene>
    <name evidence="2" type="ORF">AYI70_g9666</name>
</gene>
<dbReference type="InterPro" id="IPR043502">
    <property type="entry name" value="DNA/RNA_pol_sf"/>
</dbReference>
<evidence type="ECO:0000313" key="3">
    <source>
        <dbReference type="Proteomes" id="UP000187283"/>
    </source>
</evidence>
<dbReference type="Proteomes" id="UP000187283">
    <property type="component" value="Unassembled WGS sequence"/>
</dbReference>
<dbReference type="PROSITE" id="PS50878">
    <property type="entry name" value="RT_POL"/>
    <property type="match status" value="1"/>
</dbReference>
<proteinExistence type="predicted"/>
<dbReference type="InterPro" id="IPR000477">
    <property type="entry name" value="RT_dom"/>
</dbReference>
<dbReference type="EMBL" id="LSSN01004430">
    <property type="protein sequence ID" value="OMJ11525.1"/>
    <property type="molecule type" value="Genomic_DNA"/>
</dbReference>
<protein>
    <submittedName>
        <fullName evidence="2">Transposon TX1 protein</fullName>
    </submittedName>
</protein>
<dbReference type="SUPFAM" id="SSF56672">
    <property type="entry name" value="DNA/RNA polymerases"/>
    <property type="match status" value="1"/>
</dbReference>
<comment type="caution">
    <text evidence="2">The sequence shown here is derived from an EMBL/GenBank/DDBJ whole genome shotgun (WGS) entry which is preliminary data.</text>
</comment>
<name>A0A1R1XA78_9FUNG</name>
<accession>A0A1R1XA78</accession>
<evidence type="ECO:0000313" key="2">
    <source>
        <dbReference type="EMBL" id="OMJ11525.1"/>
    </source>
</evidence>
<dbReference type="CDD" id="cd01650">
    <property type="entry name" value="RT_nLTR_like"/>
    <property type="match status" value="1"/>
</dbReference>
<dbReference type="PANTHER" id="PTHR19446">
    <property type="entry name" value="REVERSE TRANSCRIPTASES"/>
    <property type="match status" value="1"/>
</dbReference>
<sequence>MKLISDQLTLNDSNKLKNYIKYHTGKSFRSIADGPVYDKNKNLTTKKHEKIKIWRNHFGDLAKDATGNSRSTDKWENLISSDCDYYPECDSSILWSDITDALRDTPNNKAPGADGVPSEVLKQVMTEPSPTSSLAKLIHKIINLMYATGDIPQCLETSVVVPVPKKDDLKDPNNYRGKSLIPTLAKLVATKLSKIDAKYNILVKEQAGFRNFEECAGQAITLYEIVRRRKIYNKKTWLCYIDYSKAYDRVPHMALLHKLRSEGIGGKLLNMIKGMYDAPKIAVRVGNEVSNPTEYLCGVRQGCTASPILFDFYINDIFKGERGVRVPGLTSRIPGLLFADDAVLLAE</sequence>
<keyword evidence="3" id="KW-1185">Reference proteome</keyword>
<evidence type="ECO:0000259" key="1">
    <source>
        <dbReference type="PROSITE" id="PS50878"/>
    </source>
</evidence>
<feature type="domain" description="Reverse transcriptase" evidence="1">
    <location>
        <begin position="144"/>
        <end position="347"/>
    </location>
</feature>
<organism evidence="2 3">
    <name type="scientific">Smittium culicis</name>
    <dbReference type="NCBI Taxonomy" id="133412"/>
    <lineage>
        <taxon>Eukaryota</taxon>
        <taxon>Fungi</taxon>
        <taxon>Fungi incertae sedis</taxon>
        <taxon>Zoopagomycota</taxon>
        <taxon>Kickxellomycotina</taxon>
        <taxon>Harpellomycetes</taxon>
        <taxon>Harpellales</taxon>
        <taxon>Legeriomycetaceae</taxon>
        <taxon>Smittium</taxon>
    </lineage>
</organism>
<dbReference type="AlphaFoldDB" id="A0A1R1XA78"/>
<dbReference type="OrthoDB" id="5244787at2759"/>
<reference evidence="2 3" key="1">
    <citation type="submission" date="2017-01" db="EMBL/GenBank/DDBJ databases">
        <authorList>
            <person name="Mah S.A."/>
            <person name="Swanson W.J."/>
            <person name="Moy G.W."/>
            <person name="Vacquier V.D."/>
        </authorList>
    </citation>
    <scope>NUCLEOTIDE SEQUENCE [LARGE SCALE GENOMIC DNA]</scope>
    <source>
        <strain evidence="2 3">GSMNP</strain>
    </source>
</reference>
<dbReference type="STRING" id="133412.A0A1R1XA78"/>